<sequence>MSNLIEFAERELRALPGRRDSDRIMLERDVVALVGLFDAQRHSGASARFVVSALTRLLRWQTLDAAENDPAPTDAERQRDHYAAVLRNAVVVMEARKTCPKLRRAILQVLEPSPLASRSLTHTQGIA</sequence>
<dbReference type="EMBL" id="BPRE01000006">
    <property type="protein sequence ID" value="GJE75543.1"/>
    <property type="molecule type" value="Genomic_DNA"/>
</dbReference>
<dbReference type="Proteomes" id="UP001055093">
    <property type="component" value="Unassembled WGS sequence"/>
</dbReference>
<accession>A0ABQ4UT81</accession>
<dbReference type="InterPro" id="IPR057383">
    <property type="entry name" value="Tad3"/>
</dbReference>
<keyword evidence="2" id="KW-1185">Reference proteome</keyword>
<evidence type="ECO:0000313" key="2">
    <source>
        <dbReference type="Proteomes" id="UP001055093"/>
    </source>
</evidence>
<reference evidence="1" key="2">
    <citation type="submission" date="2021-08" db="EMBL/GenBank/DDBJ databases">
        <authorList>
            <person name="Tani A."/>
            <person name="Ola A."/>
            <person name="Ogura Y."/>
            <person name="Katsura K."/>
            <person name="Hayashi T."/>
        </authorList>
    </citation>
    <scope>NUCLEOTIDE SEQUENCE</scope>
    <source>
        <strain evidence="1">DSM 14458</strain>
    </source>
</reference>
<dbReference type="Pfam" id="PF25185">
    <property type="entry name" value="Tad3"/>
    <property type="match status" value="1"/>
</dbReference>
<organism evidence="1 2">
    <name type="scientific">Methylorubrum suomiense</name>
    <dbReference type="NCBI Taxonomy" id="144191"/>
    <lineage>
        <taxon>Bacteria</taxon>
        <taxon>Pseudomonadati</taxon>
        <taxon>Pseudomonadota</taxon>
        <taxon>Alphaproteobacteria</taxon>
        <taxon>Hyphomicrobiales</taxon>
        <taxon>Methylobacteriaceae</taxon>
        <taxon>Methylorubrum</taxon>
    </lineage>
</organism>
<proteinExistence type="predicted"/>
<dbReference type="RefSeq" id="WP_238307967.1">
    <property type="nucleotide sequence ID" value="NZ_BPRE01000006.1"/>
</dbReference>
<name>A0ABQ4UT81_9HYPH</name>
<reference evidence="1" key="1">
    <citation type="journal article" date="2021" name="Front. Microbiol.">
        <title>Comprehensive Comparative Genomics and Phenotyping of Methylobacterium Species.</title>
        <authorList>
            <person name="Alessa O."/>
            <person name="Ogura Y."/>
            <person name="Fujitani Y."/>
            <person name="Takami H."/>
            <person name="Hayashi T."/>
            <person name="Sahin N."/>
            <person name="Tani A."/>
        </authorList>
    </citation>
    <scope>NUCLEOTIDE SEQUENCE</scope>
    <source>
        <strain evidence="1">DSM 14458</strain>
    </source>
</reference>
<comment type="caution">
    <text evidence="1">The sequence shown here is derived from an EMBL/GenBank/DDBJ whole genome shotgun (WGS) entry which is preliminary data.</text>
</comment>
<gene>
    <name evidence="1" type="ORF">BGCPKDLD_2127</name>
</gene>
<protein>
    <submittedName>
        <fullName evidence="1">Uncharacterized protein</fullName>
    </submittedName>
</protein>
<evidence type="ECO:0000313" key="1">
    <source>
        <dbReference type="EMBL" id="GJE75543.1"/>
    </source>
</evidence>